<dbReference type="InterPro" id="IPR027417">
    <property type="entry name" value="P-loop_NTPase"/>
</dbReference>
<gene>
    <name evidence="1" type="ORF">HMPREF9623_01572</name>
</gene>
<organism evidence="1 2">
    <name type="scientific">Stomatobaculum longum</name>
    <dbReference type="NCBI Taxonomy" id="796942"/>
    <lineage>
        <taxon>Bacteria</taxon>
        <taxon>Bacillati</taxon>
        <taxon>Bacillota</taxon>
        <taxon>Clostridia</taxon>
        <taxon>Lachnospirales</taxon>
        <taxon>Lachnospiraceae</taxon>
        <taxon>Stomatobaculum</taxon>
    </lineage>
</organism>
<dbReference type="GeneID" id="86941302"/>
<accession>A0AA36Y3Y4</accession>
<reference evidence="1 2" key="1">
    <citation type="submission" date="2011-10" db="EMBL/GenBank/DDBJ databases">
        <title>The Genome Sequence of Lachnospiraceae bacterium ACC2.</title>
        <authorList>
            <consortium name="The Broad Institute Genome Sequencing Platform"/>
            <person name="Earl A."/>
            <person name="Ward D."/>
            <person name="Feldgarden M."/>
            <person name="Gevers D."/>
            <person name="Sizova M."/>
            <person name="Hazen A."/>
            <person name="Epstein S."/>
            <person name="Young S.K."/>
            <person name="Zeng Q."/>
            <person name="Gargeya S."/>
            <person name="Fitzgerald M."/>
            <person name="Haas B."/>
            <person name="Abouelleil A."/>
            <person name="Alvarado L."/>
            <person name="Arachchi H.M."/>
            <person name="Berlin A."/>
            <person name="Brown A."/>
            <person name="Chapman S.B."/>
            <person name="Chen Z."/>
            <person name="Dunbar C."/>
            <person name="Freedman E."/>
            <person name="Gearin G."/>
            <person name="Goldberg J."/>
            <person name="Griggs A."/>
            <person name="Gujja S."/>
            <person name="Heiman D."/>
            <person name="Howarth C."/>
            <person name="Larson L."/>
            <person name="Lui A."/>
            <person name="MacDonald P.J.P."/>
            <person name="Montmayeur A."/>
            <person name="Murphy C."/>
            <person name="Neiman D."/>
            <person name="Pearson M."/>
            <person name="Priest M."/>
            <person name="Roberts A."/>
            <person name="Saif S."/>
            <person name="Shea T."/>
            <person name="Shenoy N."/>
            <person name="Sisk P."/>
            <person name="Stolte C."/>
            <person name="Sykes S."/>
            <person name="Wortman J."/>
            <person name="Nusbaum C."/>
            <person name="Birren B."/>
        </authorList>
    </citation>
    <scope>NUCLEOTIDE SEQUENCE [LARGE SCALE GENOMIC DNA]</scope>
    <source>
        <strain evidence="1 2">ACC2</strain>
    </source>
</reference>
<evidence type="ECO:0000313" key="1">
    <source>
        <dbReference type="EMBL" id="EHO16026.1"/>
    </source>
</evidence>
<name>A0AA36Y3Y4_9FIRM</name>
<sequence length="448" mass="50163">MSETERAVPRRIAQAILNSLQSGVVPRVGLPYIAVGRKEEIAALLRDTELIAEGGASFRFLIGKYGAGKSFLLQTMRNYVFEQGFVVADADLSPERRLQGSKGQGLATYRELIANLATKTKPEGGALRLILDRWVSQAEREAAEEQGGFREDSAFFSLVEKKIAAAVDALQDMVHGFEFAKLLRGYYLAGAEGDDEKKERILKWFRGEYENKREAREALGINLIVSDENWYDYLKLFSQFFRRAGYAGTLILLDEAANLCKIPNAIARQYNYEVLLTMYNDMMQGKAQHIGIWMGATPEALEDKRRGLFSYEALSSRLAESRFSRVGSKDLFSPVLRLEALTPEEMLVLTEKLSAMHATLYGDARCFRADELELFVRTCYARVGASAQLTPREMTRDFIFLLDALHREPESSMEQLLKPEAGGAALESVASELRETGGGDDAPFDFSF</sequence>
<dbReference type="EMBL" id="AGEL01000013">
    <property type="protein sequence ID" value="EHO16026.1"/>
    <property type="molecule type" value="Genomic_DNA"/>
</dbReference>
<dbReference type="RefSeq" id="WP_009533404.1">
    <property type="nucleotide sequence ID" value="NZ_JH590863.1"/>
</dbReference>
<keyword evidence="2" id="KW-1185">Reference proteome</keyword>
<comment type="caution">
    <text evidence="1">The sequence shown here is derived from an EMBL/GenBank/DDBJ whole genome shotgun (WGS) entry which is preliminary data.</text>
</comment>
<evidence type="ECO:0008006" key="3">
    <source>
        <dbReference type="Google" id="ProtNLM"/>
    </source>
</evidence>
<dbReference type="SUPFAM" id="SSF52540">
    <property type="entry name" value="P-loop containing nucleoside triphosphate hydrolases"/>
    <property type="match status" value="1"/>
</dbReference>
<dbReference type="AlphaFoldDB" id="A0AA36Y3Y4"/>
<dbReference type="InterPro" id="IPR021228">
    <property type="entry name" value="BrxD"/>
</dbReference>
<evidence type="ECO:0000313" key="2">
    <source>
        <dbReference type="Proteomes" id="UP000018466"/>
    </source>
</evidence>
<dbReference type="Pfam" id="PF10923">
    <property type="entry name" value="BrxC_BrxD"/>
    <property type="match status" value="1"/>
</dbReference>
<proteinExistence type="predicted"/>
<dbReference type="Proteomes" id="UP000018466">
    <property type="component" value="Unassembled WGS sequence"/>
</dbReference>
<protein>
    <recommendedName>
        <fullName evidence="3">Biotin carboxylase</fullName>
    </recommendedName>
</protein>